<keyword evidence="1" id="KW-0479">Metal-binding</keyword>
<feature type="compositionally biased region" description="Low complexity" evidence="5">
    <location>
        <begin position="206"/>
        <end position="218"/>
    </location>
</feature>
<keyword evidence="9" id="KW-1185">Reference proteome</keyword>
<dbReference type="FunFam" id="2.60.40.420:FF:000034">
    <property type="entry name" value="Cupredoxin superfamily protein"/>
    <property type="match status" value="1"/>
</dbReference>
<feature type="region of interest" description="Disordered" evidence="5">
    <location>
        <begin position="127"/>
        <end position="233"/>
    </location>
</feature>
<evidence type="ECO:0000256" key="6">
    <source>
        <dbReference type="SAM" id="SignalP"/>
    </source>
</evidence>
<feature type="domain" description="Phytocyanin" evidence="7">
    <location>
        <begin position="26"/>
        <end position="128"/>
    </location>
</feature>
<dbReference type="EMBL" id="JXTC01000428">
    <property type="protein sequence ID" value="PON54735.1"/>
    <property type="molecule type" value="Genomic_DNA"/>
</dbReference>
<dbReference type="InterPro" id="IPR008972">
    <property type="entry name" value="Cupredoxin"/>
</dbReference>
<evidence type="ECO:0000313" key="9">
    <source>
        <dbReference type="Proteomes" id="UP000237000"/>
    </source>
</evidence>
<keyword evidence="4" id="KW-0325">Glycoprotein</keyword>
<dbReference type="PANTHER" id="PTHR33021">
    <property type="entry name" value="BLUE COPPER PROTEIN"/>
    <property type="match status" value="1"/>
</dbReference>
<evidence type="ECO:0000313" key="8">
    <source>
        <dbReference type="EMBL" id="PON54735.1"/>
    </source>
</evidence>
<dbReference type="Proteomes" id="UP000237000">
    <property type="component" value="Unassembled WGS sequence"/>
</dbReference>
<dbReference type="GO" id="GO:0009055">
    <property type="term" value="F:electron transfer activity"/>
    <property type="evidence" value="ECO:0007669"/>
    <property type="project" value="InterPro"/>
</dbReference>
<comment type="caution">
    <text evidence="8">The sequence shown here is derived from an EMBL/GenBank/DDBJ whole genome shotgun (WGS) entry which is preliminary data.</text>
</comment>
<dbReference type="Gene3D" id="2.60.40.420">
    <property type="entry name" value="Cupredoxins - blue copper proteins"/>
    <property type="match status" value="1"/>
</dbReference>
<dbReference type="OrthoDB" id="5421909at2759"/>
<keyword evidence="3" id="KW-1015">Disulfide bond</keyword>
<gene>
    <name evidence="8" type="ORF">TorRG33x02_301660</name>
</gene>
<feature type="compositionally biased region" description="Pro residues" evidence="5">
    <location>
        <begin position="163"/>
        <end position="189"/>
    </location>
</feature>
<feature type="compositionally biased region" description="Pro residues" evidence="5">
    <location>
        <begin position="133"/>
        <end position="156"/>
    </location>
</feature>
<evidence type="ECO:0000256" key="3">
    <source>
        <dbReference type="ARBA" id="ARBA00023157"/>
    </source>
</evidence>
<protein>
    <submittedName>
        <fullName evidence="8">Blue (Type 1) copper protein, binding site</fullName>
    </submittedName>
</protein>
<proteinExistence type="predicted"/>
<evidence type="ECO:0000259" key="7">
    <source>
        <dbReference type="PROSITE" id="PS51485"/>
    </source>
</evidence>
<accession>A0A2P5C157</accession>
<keyword evidence="2" id="KW-0186">Copper</keyword>
<evidence type="ECO:0000256" key="2">
    <source>
        <dbReference type="ARBA" id="ARBA00023008"/>
    </source>
</evidence>
<dbReference type="PROSITE" id="PS00196">
    <property type="entry name" value="COPPER_BLUE"/>
    <property type="match status" value="1"/>
</dbReference>
<dbReference type="STRING" id="63057.A0A2P5C157"/>
<dbReference type="PANTHER" id="PTHR33021:SF496">
    <property type="entry name" value="OS08G0482700 PROTEIN"/>
    <property type="match status" value="1"/>
</dbReference>
<reference evidence="9" key="1">
    <citation type="submission" date="2016-06" db="EMBL/GenBank/DDBJ databases">
        <title>Parallel loss of symbiosis genes in relatives of nitrogen-fixing non-legume Parasponia.</title>
        <authorList>
            <person name="Van Velzen R."/>
            <person name="Holmer R."/>
            <person name="Bu F."/>
            <person name="Rutten L."/>
            <person name="Van Zeijl A."/>
            <person name="Liu W."/>
            <person name="Santuari L."/>
            <person name="Cao Q."/>
            <person name="Sharma T."/>
            <person name="Shen D."/>
            <person name="Roswanjaya Y."/>
            <person name="Wardhani T."/>
            <person name="Kalhor M.S."/>
            <person name="Jansen J."/>
            <person name="Van den Hoogen J."/>
            <person name="Gungor B."/>
            <person name="Hartog M."/>
            <person name="Hontelez J."/>
            <person name="Verver J."/>
            <person name="Yang W.-C."/>
            <person name="Schijlen E."/>
            <person name="Repin R."/>
            <person name="Schilthuizen M."/>
            <person name="Schranz E."/>
            <person name="Heidstra R."/>
            <person name="Miyata K."/>
            <person name="Fedorova E."/>
            <person name="Kohlen W."/>
            <person name="Bisseling T."/>
            <person name="Smit S."/>
            <person name="Geurts R."/>
        </authorList>
    </citation>
    <scope>NUCLEOTIDE SEQUENCE [LARGE SCALE GENOMIC DNA]</scope>
    <source>
        <strain evidence="9">cv. RG33-2</strain>
    </source>
</reference>
<dbReference type="CDD" id="cd13920">
    <property type="entry name" value="Stellacyanin"/>
    <property type="match status" value="1"/>
</dbReference>
<name>A0A2P5C157_TREOI</name>
<dbReference type="PROSITE" id="PS51485">
    <property type="entry name" value="PHYTOCYANIN"/>
    <property type="match status" value="1"/>
</dbReference>
<dbReference type="GO" id="GO:0005886">
    <property type="term" value="C:plasma membrane"/>
    <property type="evidence" value="ECO:0007669"/>
    <property type="project" value="TreeGrafter"/>
</dbReference>
<evidence type="ECO:0000256" key="5">
    <source>
        <dbReference type="SAM" id="MobiDB-lite"/>
    </source>
</evidence>
<dbReference type="AlphaFoldDB" id="A0A2P5C157"/>
<dbReference type="GO" id="GO:0046872">
    <property type="term" value="F:metal ion binding"/>
    <property type="evidence" value="ECO:0007669"/>
    <property type="project" value="UniProtKB-KW"/>
</dbReference>
<dbReference type="PRINTS" id="PR01217">
    <property type="entry name" value="PRICHEXTENSN"/>
</dbReference>
<evidence type="ECO:0000256" key="1">
    <source>
        <dbReference type="ARBA" id="ARBA00022723"/>
    </source>
</evidence>
<dbReference type="InParanoid" id="A0A2P5C157"/>
<keyword evidence="6" id="KW-0732">Signal</keyword>
<feature type="chain" id="PRO_5015149494" evidence="6">
    <location>
        <begin position="26"/>
        <end position="249"/>
    </location>
</feature>
<dbReference type="Pfam" id="PF02298">
    <property type="entry name" value="Cu_bind_like"/>
    <property type="match status" value="1"/>
</dbReference>
<sequence>MARKLNIILFAALAAVAMLQSSAVATTFFVGDSTNWVIPSSPNFYSNWAANKTFKIGDILVFNFVSTQHNVAEVTKANYDACNGASPISIQTSSPVNITLQKAGEHYYICTVGSHCSAGQKLDINVTGASSPAPQPSSPSPSSSPSPVPARAPAPAPKTSSPSPVPAPALAPEPSSTPSPSTASPPPSGTPTSPSPSTASPPPSGTPASPSPGDSTTSSPPPPPNNSGANSLGVAGLSATFLSLMALAL</sequence>
<dbReference type="InterPro" id="IPR028871">
    <property type="entry name" value="BlueCu_1_BS"/>
</dbReference>
<dbReference type="InterPro" id="IPR039391">
    <property type="entry name" value="Phytocyanin-like"/>
</dbReference>
<evidence type="ECO:0000256" key="4">
    <source>
        <dbReference type="ARBA" id="ARBA00023180"/>
    </source>
</evidence>
<dbReference type="SUPFAM" id="SSF49503">
    <property type="entry name" value="Cupredoxins"/>
    <property type="match status" value="1"/>
</dbReference>
<feature type="signal peptide" evidence="6">
    <location>
        <begin position="1"/>
        <end position="25"/>
    </location>
</feature>
<dbReference type="InterPro" id="IPR003245">
    <property type="entry name" value="Phytocyanin_dom"/>
</dbReference>
<organism evidence="8 9">
    <name type="scientific">Trema orientale</name>
    <name type="common">Charcoal tree</name>
    <name type="synonym">Celtis orientalis</name>
    <dbReference type="NCBI Taxonomy" id="63057"/>
    <lineage>
        <taxon>Eukaryota</taxon>
        <taxon>Viridiplantae</taxon>
        <taxon>Streptophyta</taxon>
        <taxon>Embryophyta</taxon>
        <taxon>Tracheophyta</taxon>
        <taxon>Spermatophyta</taxon>
        <taxon>Magnoliopsida</taxon>
        <taxon>eudicotyledons</taxon>
        <taxon>Gunneridae</taxon>
        <taxon>Pentapetalae</taxon>
        <taxon>rosids</taxon>
        <taxon>fabids</taxon>
        <taxon>Rosales</taxon>
        <taxon>Cannabaceae</taxon>
        <taxon>Trema</taxon>
    </lineage>
</organism>